<keyword evidence="15" id="KW-1185">Reference proteome</keyword>
<evidence type="ECO:0000256" key="9">
    <source>
        <dbReference type="ARBA" id="ARBA00022692"/>
    </source>
</evidence>
<feature type="transmembrane region" description="Helical" evidence="12">
    <location>
        <begin position="502"/>
        <end position="520"/>
    </location>
</feature>
<dbReference type="NCBIfam" id="NF003962">
    <property type="entry name" value="PRK05454.2-5"/>
    <property type="match status" value="1"/>
</dbReference>
<keyword evidence="7 14" id="KW-0328">Glycosyltransferase</keyword>
<comment type="subcellular location">
    <subcellularLocation>
        <location evidence="1">Cell inner membrane</location>
        <topology evidence="1">Multi-pass membrane protein</topology>
    </subcellularLocation>
</comment>
<keyword evidence="8 14" id="KW-0808">Transferase</keyword>
<keyword evidence="10 12" id="KW-1133">Transmembrane helix</keyword>
<dbReference type="AlphaFoldDB" id="A0A1Y5SQ23"/>
<reference evidence="14 15" key="1">
    <citation type="submission" date="2017-03" db="EMBL/GenBank/DDBJ databases">
        <authorList>
            <person name="Afonso C.L."/>
            <person name="Miller P.J."/>
            <person name="Scott M.A."/>
            <person name="Spackman E."/>
            <person name="Goraichik I."/>
            <person name="Dimitrov K.M."/>
            <person name="Suarez D.L."/>
            <person name="Swayne D.E."/>
        </authorList>
    </citation>
    <scope>NUCLEOTIDE SEQUENCE [LARGE SCALE GENOMIC DNA]</scope>
    <source>
        <strain evidence="14 15">CECT 7066</strain>
    </source>
</reference>
<name>A0A1Y5SQ23_9RHOB</name>
<evidence type="ECO:0000256" key="7">
    <source>
        <dbReference type="ARBA" id="ARBA00022676"/>
    </source>
</evidence>
<dbReference type="InterPro" id="IPR050321">
    <property type="entry name" value="Glycosyltr_2/OpgH_subfam"/>
</dbReference>
<proteinExistence type="inferred from homology"/>
<organism evidence="14 15">
    <name type="scientific">Palleronia marisminoris</name>
    <dbReference type="NCBI Taxonomy" id="315423"/>
    <lineage>
        <taxon>Bacteria</taxon>
        <taxon>Pseudomonadati</taxon>
        <taxon>Pseudomonadota</taxon>
        <taxon>Alphaproteobacteria</taxon>
        <taxon>Rhodobacterales</taxon>
        <taxon>Roseobacteraceae</taxon>
        <taxon>Palleronia</taxon>
    </lineage>
</organism>
<dbReference type="OrthoDB" id="9775281at2"/>
<feature type="domain" description="Glycosyltransferase 2-like" evidence="13">
    <location>
        <begin position="188"/>
        <end position="385"/>
    </location>
</feature>
<dbReference type="InterPro" id="IPR029044">
    <property type="entry name" value="Nucleotide-diphossugar_trans"/>
</dbReference>
<dbReference type="EMBL" id="FWFV01000004">
    <property type="protein sequence ID" value="SLN42748.1"/>
    <property type="molecule type" value="Genomic_DNA"/>
</dbReference>
<evidence type="ECO:0000256" key="11">
    <source>
        <dbReference type="ARBA" id="ARBA00023136"/>
    </source>
</evidence>
<evidence type="ECO:0000256" key="3">
    <source>
        <dbReference type="ARBA" id="ARBA00009337"/>
    </source>
</evidence>
<dbReference type="PANTHER" id="PTHR43867">
    <property type="entry name" value="CELLULOSE SYNTHASE CATALYTIC SUBUNIT A [UDP-FORMING]"/>
    <property type="match status" value="1"/>
</dbReference>
<keyword evidence="5" id="KW-1003">Cell membrane</keyword>
<accession>A0A1Y5SQ23</accession>
<dbReference type="GO" id="GO:0005886">
    <property type="term" value="C:plasma membrane"/>
    <property type="evidence" value="ECO:0007669"/>
    <property type="project" value="UniProtKB-SubCell"/>
</dbReference>
<dbReference type="Pfam" id="PF13632">
    <property type="entry name" value="Glyco_trans_2_3"/>
    <property type="match status" value="1"/>
</dbReference>
<dbReference type="Gene3D" id="3.90.550.10">
    <property type="entry name" value="Spore Coat Polysaccharide Biosynthesis Protein SpsA, Chain A"/>
    <property type="match status" value="1"/>
</dbReference>
<gene>
    <name evidence="14" type="primary">mdoH</name>
    <name evidence="14" type="ORF">PAM7066_01851</name>
</gene>
<evidence type="ECO:0000256" key="2">
    <source>
        <dbReference type="ARBA" id="ARBA00005001"/>
    </source>
</evidence>
<protein>
    <recommendedName>
        <fullName evidence="4">Glucans biosynthesis glucosyltransferase H</fullName>
    </recommendedName>
</protein>
<comment type="similarity">
    <text evidence="3">Belongs to the glycosyltransferase 2 family. OpgH subfamily.</text>
</comment>
<dbReference type="RefSeq" id="WP_085853840.1">
    <property type="nucleotide sequence ID" value="NZ_FOPF01000004.1"/>
</dbReference>
<evidence type="ECO:0000256" key="5">
    <source>
        <dbReference type="ARBA" id="ARBA00022475"/>
    </source>
</evidence>
<feature type="transmembrane region" description="Helical" evidence="12">
    <location>
        <begin position="410"/>
        <end position="434"/>
    </location>
</feature>
<keyword evidence="9 12" id="KW-0812">Transmembrane</keyword>
<comment type="pathway">
    <text evidence="2">Glycan metabolism; osmoregulated periplasmic glucan (OPG) biosynthesis.</text>
</comment>
<evidence type="ECO:0000256" key="1">
    <source>
        <dbReference type="ARBA" id="ARBA00004429"/>
    </source>
</evidence>
<evidence type="ECO:0000313" key="15">
    <source>
        <dbReference type="Proteomes" id="UP000193870"/>
    </source>
</evidence>
<feature type="transmembrane region" description="Helical" evidence="12">
    <location>
        <begin position="526"/>
        <end position="544"/>
    </location>
</feature>
<evidence type="ECO:0000256" key="12">
    <source>
        <dbReference type="SAM" id="Phobius"/>
    </source>
</evidence>
<evidence type="ECO:0000256" key="8">
    <source>
        <dbReference type="ARBA" id="ARBA00022679"/>
    </source>
</evidence>
<evidence type="ECO:0000256" key="10">
    <source>
        <dbReference type="ARBA" id="ARBA00022989"/>
    </source>
</evidence>
<evidence type="ECO:0000256" key="4">
    <source>
        <dbReference type="ARBA" id="ARBA00020585"/>
    </source>
</evidence>
<sequence length="590" mass="62906">MRDRARPRADLRTAVWRAAALGFTLLSGVAATALMAEAAFAAGFGAWDVVCVVLIFFTTLWLAWGAAQSLVGLAPGRRPAPTDLPHPDAPTVILLPICNEDARAAAARLAAMEASVRAAGVTVDFAVLSDTRDGDALILERQAFAPLCAHRPDRLRVYYRNRTENWGRKAGNIEDFIRNSGGAYEFAVILDADSLMEGETIGHLIARMQAAPDIGLLQTLPKIIGATSWFGRAMQFAASFYSPVFARGLQRMQGPTGPFWGHNAIVRVKALAESCALPELSGRPPFGGSILSHDYVEAALLARAGWRVEVDPAIPGSFEEGPDNLVAYARRDRRWCQGNLQHLRIVGAPGLTAWSRFVFVQGIASYIVPLFWAGFLLSSMAALVAAPPPDYFPEPYQLFPVFPDRNTREIVALAIGIVGLLLLPKVGILAAAIASDRTKGFGGAARTTASVLAETLLSSLIAPIMLMYQSRAVIEVLSGKDGGWPATMRGEGRLSLSEGRAAAGWISLSGLAALCVVAWLGRDLLFWLLPVTLPMIAAPLLIAATSRPAPRGLFTAPDEIAPSPVIAAYRTALGTGTAQAAPAEKEARVA</sequence>
<dbReference type="GO" id="GO:0016758">
    <property type="term" value="F:hexosyltransferase activity"/>
    <property type="evidence" value="ECO:0007669"/>
    <property type="project" value="TreeGrafter"/>
</dbReference>
<dbReference type="PANTHER" id="PTHR43867:SF5">
    <property type="entry name" value="GLUCANS BIOSYNTHESIS GLUCOSYLTRANSFERASE H"/>
    <property type="match status" value="1"/>
</dbReference>
<evidence type="ECO:0000313" key="14">
    <source>
        <dbReference type="EMBL" id="SLN42748.1"/>
    </source>
</evidence>
<dbReference type="NCBIfam" id="NF003959">
    <property type="entry name" value="PRK05454.2-2"/>
    <property type="match status" value="1"/>
</dbReference>
<feature type="transmembrane region" description="Helical" evidence="12">
    <location>
        <begin position="46"/>
        <end position="67"/>
    </location>
</feature>
<dbReference type="NCBIfam" id="NF003958">
    <property type="entry name" value="PRK05454.2-1"/>
    <property type="match status" value="1"/>
</dbReference>
<keyword evidence="6" id="KW-0997">Cell inner membrane</keyword>
<evidence type="ECO:0000259" key="13">
    <source>
        <dbReference type="Pfam" id="PF13632"/>
    </source>
</evidence>
<evidence type="ECO:0000256" key="6">
    <source>
        <dbReference type="ARBA" id="ARBA00022519"/>
    </source>
</evidence>
<feature type="transmembrane region" description="Helical" evidence="12">
    <location>
        <begin position="363"/>
        <end position="386"/>
    </location>
</feature>
<keyword evidence="11 12" id="KW-0472">Membrane</keyword>
<dbReference type="STRING" id="315423.SAMN04488020_104228"/>
<dbReference type="InterPro" id="IPR001173">
    <property type="entry name" value="Glyco_trans_2-like"/>
</dbReference>
<dbReference type="Proteomes" id="UP000193870">
    <property type="component" value="Unassembled WGS sequence"/>
</dbReference>
<dbReference type="SUPFAM" id="SSF53448">
    <property type="entry name" value="Nucleotide-diphospho-sugar transferases"/>
    <property type="match status" value="1"/>
</dbReference>